<comment type="caution">
    <text evidence="1">The sequence shown here is derived from an EMBL/GenBank/DDBJ whole genome shotgun (WGS) entry which is preliminary data.</text>
</comment>
<dbReference type="EMBL" id="CM046122">
    <property type="protein sequence ID" value="KAI8423711.1"/>
    <property type="molecule type" value="Genomic_DNA"/>
</dbReference>
<organism evidence="1 2">
    <name type="scientific">Choristoneura fumiferana</name>
    <name type="common">Spruce budworm moth</name>
    <name type="synonym">Archips fumiferana</name>
    <dbReference type="NCBI Taxonomy" id="7141"/>
    <lineage>
        <taxon>Eukaryota</taxon>
        <taxon>Metazoa</taxon>
        <taxon>Ecdysozoa</taxon>
        <taxon>Arthropoda</taxon>
        <taxon>Hexapoda</taxon>
        <taxon>Insecta</taxon>
        <taxon>Pterygota</taxon>
        <taxon>Neoptera</taxon>
        <taxon>Endopterygota</taxon>
        <taxon>Lepidoptera</taxon>
        <taxon>Glossata</taxon>
        <taxon>Ditrysia</taxon>
        <taxon>Tortricoidea</taxon>
        <taxon>Tortricidae</taxon>
        <taxon>Tortricinae</taxon>
        <taxon>Choristoneura</taxon>
    </lineage>
</organism>
<dbReference type="Proteomes" id="UP001064048">
    <property type="component" value="Chromosome 22"/>
</dbReference>
<evidence type="ECO:0000313" key="1">
    <source>
        <dbReference type="EMBL" id="KAI8423711.1"/>
    </source>
</evidence>
<protein>
    <submittedName>
        <fullName evidence="1">Uncharacterized protein</fullName>
    </submittedName>
</protein>
<reference evidence="1 2" key="1">
    <citation type="journal article" date="2022" name="Genome Biol. Evol.">
        <title>The Spruce Budworm Genome: Reconstructing the Evolutionary History of Antifreeze Proteins.</title>
        <authorList>
            <person name="Beliveau C."/>
            <person name="Gagne P."/>
            <person name="Picq S."/>
            <person name="Vernygora O."/>
            <person name="Keeling C.I."/>
            <person name="Pinkney K."/>
            <person name="Doucet D."/>
            <person name="Wen F."/>
            <person name="Johnston J.S."/>
            <person name="Maaroufi H."/>
            <person name="Boyle B."/>
            <person name="Laroche J."/>
            <person name="Dewar K."/>
            <person name="Juretic N."/>
            <person name="Blackburn G."/>
            <person name="Nisole A."/>
            <person name="Brunet B."/>
            <person name="Brandao M."/>
            <person name="Lumley L."/>
            <person name="Duan J."/>
            <person name="Quan G."/>
            <person name="Lucarotti C.J."/>
            <person name="Roe A.D."/>
            <person name="Sperling F.A.H."/>
            <person name="Levesque R.C."/>
            <person name="Cusson M."/>
        </authorList>
    </citation>
    <scope>NUCLEOTIDE SEQUENCE [LARGE SCALE GENOMIC DNA]</scope>
    <source>
        <strain evidence="1">Glfc:IPQL:Cfum</strain>
    </source>
</reference>
<gene>
    <name evidence="1" type="ORF">MSG28_012742</name>
</gene>
<evidence type="ECO:0000313" key="2">
    <source>
        <dbReference type="Proteomes" id="UP001064048"/>
    </source>
</evidence>
<name>A0ACC0JHS4_CHOFU</name>
<sequence length="163" mass="18368">MSTCPKITGRKNFLPPRAAVTHVTPLEQVYLLGKVTLLGFSEAKTQPLCACDPDPAGAVCGSDYKTYDNECLMHCNKDLHILWFGTCQSPKHSIRPIYYVPVLRPSHSVVDRPIDRPVIRQNKNVLDQSTRELIARPMEKVVTPEEKLVVRPVNQLKLRPVIV</sequence>
<accession>A0ACC0JHS4</accession>
<keyword evidence="2" id="KW-1185">Reference proteome</keyword>
<proteinExistence type="predicted"/>